<accession>A0A250L363</accession>
<dbReference type="EMBL" id="AP018357">
    <property type="protein sequence ID" value="BBA39033.1"/>
    <property type="molecule type" value="Genomic_DNA"/>
</dbReference>
<gene>
    <name evidence="1" type="ORF">BCCH1_14540</name>
</gene>
<organism evidence="1">
    <name type="scientific">Burkholderia contaminans</name>
    <dbReference type="NCBI Taxonomy" id="488447"/>
    <lineage>
        <taxon>Bacteria</taxon>
        <taxon>Pseudomonadati</taxon>
        <taxon>Pseudomonadota</taxon>
        <taxon>Betaproteobacteria</taxon>
        <taxon>Burkholderiales</taxon>
        <taxon>Burkholderiaceae</taxon>
        <taxon>Burkholderia</taxon>
        <taxon>Burkholderia cepacia complex</taxon>
    </lineage>
</organism>
<evidence type="ECO:0000313" key="1">
    <source>
        <dbReference type="EMBL" id="BBA39033.1"/>
    </source>
</evidence>
<name>A0A250L363_9BURK</name>
<protein>
    <submittedName>
        <fullName evidence="1">Uncharacterized protein</fullName>
    </submittedName>
</protein>
<reference evidence="1" key="2">
    <citation type="journal article" date="2017" name="Genome Announc.">
        <title>High-Quality Draft Genome Sequence of Burkholderia contaminans CH-1, a Gram-Negative Bacterium That Metabolizes 2-Azahypoxanthine, a Plant Growth-Regulating Compound.</title>
        <authorList>
            <person name="Choi J.-H."/>
            <person name="Sugiura H."/>
            <person name="Moriuchi R."/>
            <person name="Kawagishi H."/>
            <person name="Dohra H."/>
        </authorList>
    </citation>
    <scope>NUCLEOTIDE SEQUENCE</scope>
    <source>
        <strain evidence="1">CH-1</strain>
    </source>
</reference>
<dbReference type="AlphaFoldDB" id="A0A250L363"/>
<reference evidence="1" key="1">
    <citation type="journal article" date="2016" name="Biosci. Biotechnol. Biochem.">
        <title>Bioconversion of AHX to AOH by resting cells of Burkholderia contaminans CH-1.</title>
        <authorList>
            <person name="Choi J.H."/>
            <person name="Kikuchi A."/>
            <person name="Pumkaeo P."/>
            <person name="Hirai H."/>
            <person name="Tokuyama S."/>
            <person name="Kawagishi H."/>
        </authorList>
    </citation>
    <scope>NUCLEOTIDE SEQUENCE</scope>
    <source>
        <strain evidence="1">CH-1</strain>
    </source>
</reference>
<proteinExistence type="predicted"/>
<sequence>MIRAIETWLFPAPRARRQRNKPEIASFETPARAMRTLCRDRVIRPASPRIMHLAPDVTNDPVQMPDLPGGIAQLTLRQPRQKS</sequence>